<reference evidence="4 5" key="1">
    <citation type="submission" date="2018-11" db="EMBL/GenBank/DDBJ databases">
        <title>Sequencing the genomes of 1000 actinobacteria strains.</title>
        <authorList>
            <person name="Klenk H.-P."/>
        </authorList>
    </citation>
    <scope>NUCLEOTIDE SEQUENCE [LARGE SCALE GENOMIC DNA]</scope>
    <source>
        <strain evidence="4 5">DSM 44254</strain>
    </source>
</reference>
<dbReference type="InterPro" id="IPR050267">
    <property type="entry name" value="Anti-sigma-factor_SerPK"/>
</dbReference>
<sequence length="206" mass="22380">MHVQKLLHLHASKGKIADTHPTHHPVVTGHSMTLQRAPRMIHSRRLSCADEGRWPAMLPTLEAAHWPTPPSSGTDRLVRRPLSSDPGSPGSAREFTRETLRGWNLSCVFGDAAVVVSELVTNAVRYGLPGRHRVARAPIQLILMAQERRVLAIVTDPNPEPPVLAEPEDFAESGRGLQVVAGLAEAWGWAPLSTGGKAVWSSFALV</sequence>
<name>A0A3N1D5X8_9ACTN</name>
<protein>
    <submittedName>
        <fullName evidence="4">Histidine kinase-like protein</fullName>
    </submittedName>
</protein>
<dbReference type="GO" id="GO:0004674">
    <property type="term" value="F:protein serine/threonine kinase activity"/>
    <property type="evidence" value="ECO:0007669"/>
    <property type="project" value="UniProtKB-KW"/>
</dbReference>
<feature type="region of interest" description="Disordered" evidence="2">
    <location>
        <begin position="65"/>
        <end position="94"/>
    </location>
</feature>
<dbReference type="SUPFAM" id="SSF55874">
    <property type="entry name" value="ATPase domain of HSP90 chaperone/DNA topoisomerase II/histidine kinase"/>
    <property type="match status" value="1"/>
</dbReference>
<keyword evidence="4" id="KW-0808">Transferase</keyword>
<dbReference type="PANTHER" id="PTHR35526:SF3">
    <property type="entry name" value="ANTI-SIGMA-F FACTOR RSBW"/>
    <property type="match status" value="1"/>
</dbReference>
<keyword evidence="5" id="KW-1185">Reference proteome</keyword>
<dbReference type="Proteomes" id="UP000272400">
    <property type="component" value="Unassembled WGS sequence"/>
</dbReference>
<dbReference type="AlphaFoldDB" id="A0A3N1D5X8"/>
<dbReference type="CDD" id="cd16936">
    <property type="entry name" value="HATPase_RsbW-like"/>
    <property type="match status" value="1"/>
</dbReference>
<feature type="domain" description="Histidine kinase/HSP90-like ATPase" evidence="3">
    <location>
        <begin position="83"/>
        <end position="199"/>
    </location>
</feature>
<dbReference type="EMBL" id="RJKE01000001">
    <property type="protein sequence ID" value="ROO88859.1"/>
    <property type="molecule type" value="Genomic_DNA"/>
</dbReference>
<evidence type="ECO:0000313" key="5">
    <source>
        <dbReference type="Proteomes" id="UP000272400"/>
    </source>
</evidence>
<proteinExistence type="predicted"/>
<dbReference type="InterPro" id="IPR036890">
    <property type="entry name" value="HATPase_C_sf"/>
</dbReference>
<dbReference type="Pfam" id="PF13581">
    <property type="entry name" value="HATPase_c_2"/>
    <property type="match status" value="1"/>
</dbReference>
<keyword evidence="1" id="KW-0723">Serine/threonine-protein kinase</keyword>
<evidence type="ECO:0000313" key="4">
    <source>
        <dbReference type="EMBL" id="ROO88859.1"/>
    </source>
</evidence>
<dbReference type="Gene3D" id="3.30.565.10">
    <property type="entry name" value="Histidine kinase-like ATPase, C-terminal domain"/>
    <property type="match status" value="1"/>
</dbReference>
<evidence type="ECO:0000256" key="2">
    <source>
        <dbReference type="SAM" id="MobiDB-lite"/>
    </source>
</evidence>
<evidence type="ECO:0000259" key="3">
    <source>
        <dbReference type="Pfam" id="PF13581"/>
    </source>
</evidence>
<organism evidence="4 5">
    <name type="scientific">Actinocorallia herbida</name>
    <dbReference type="NCBI Taxonomy" id="58109"/>
    <lineage>
        <taxon>Bacteria</taxon>
        <taxon>Bacillati</taxon>
        <taxon>Actinomycetota</taxon>
        <taxon>Actinomycetes</taxon>
        <taxon>Streptosporangiales</taxon>
        <taxon>Thermomonosporaceae</taxon>
        <taxon>Actinocorallia</taxon>
    </lineage>
</organism>
<accession>A0A3N1D5X8</accession>
<evidence type="ECO:0000256" key="1">
    <source>
        <dbReference type="ARBA" id="ARBA00022527"/>
    </source>
</evidence>
<dbReference type="InterPro" id="IPR003594">
    <property type="entry name" value="HATPase_dom"/>
</dbReference>
<keyword evidence="4" id="KW-0418">Kinase</keyword>
<comment type="caution">
    <text evidence="4">The sequence shown here is derived from an EMBL/GenBank/DDBJ whole genome shotgun (WGS) entry which is preliminary data.</text>
</comment>
<dbReference type="PANTHER" id="PTHR35526">
    <property type="entry name" value="ANTI-SIGMA-F FACTOR RSBW-RELATED"/>
    <property type="match status" value="1"/>
</dbReference>
<gene>
    <name evidence="4" type="ORF">EDD29_6543</name>
</gene>